<evidence type="ECO:0000313" key="3">
    <source>
        <dbReference type="Proteomes" id="UP000654075"/>
    </source>
</evidence>
<dbReference type="EMBL" id="CAJNNV010001857">
    <property type="protein sequence ID" value="CAE8585997.1"/>
    <property type="molecule type" value="Genomic_DNA"/>
</dbReference>
<dbReference type="AlphaFoldDB" id="A0A813DBG8"/>
<protein>
    <submittedName>
        <fullName evidence="2">Uncharacterized protein</fullName>
    </submittedName>
</protein>
<name>A0A813DBG8_POLGL</name>
<evidence type="ECO:0000256" key="1">
    <source>
        <dbReference type="SAM" id="MobiDB-lite"/>
    </source>
</evidence>
<dbReference type="OrthoDB" id="444678at2759"/>
<feature type="compositionally biased region" description="Basic and acidic residues" evidence="1">
    <location>
        <begin position="154"/>
        <end position="171"/>
    </location>
</feature>
<organism evidence="2 3">
    <name type="scientific">Polarella glacialis</name>
    <name type="common">Dinoflagellate</name>
    <dbReference type="NCBI Taxonomy" id="89957"/>
    <lineage>
        <taxon>Eukaryota</taxon>
        <taxon>Sar</taxon>
        <taxon>Alveolata</taxon>
        <taxon>Dinophyceae</taxon>
        <taxon>Suessiales</taxon>
        <taxon>Suessiaceae</taxon>
        <taxon>Polarella</taxon>
    </lineage>
</organism>
<comment type="caution">
    <text evidence="2">The sequence shown here is derived from an EMBL/GenBank/DDBJ whole genome shotgun (WGS) entry which is preliminary data.</text>
</comment>
<gene>
    <name evidence="2" type="ORF">PGLA1383_LOCUS4895</name>
</gene>
<evidence type="ECO:0000313" key="2">
    <source>
        <dbReference type="EMBL" id="CAE8585997.1"/>
    </source>
</evidence>
<feature type="compositionally biased region" description="Basic residues" evidence="1">
    <location>
        <begin position="194"/>
        <end position="203"/>
    </location>
</feature>
<accession>A0A813DBG8</accession>
<keyword evidence="3" id="KW-1185">Reference proteome</keyword>
<feature type="non-terminal residue" evidence="2">
    <location>
        <position position="243"/>
    </location>
</feature>
<feature type="region of interest" description="Disordered" evidence="1">
    <location>
        <begin position="132"/>
        <end position="243"/>
    </location>
</feature>
<feature type="non-terminal residue" evidence="2">
    <location>
        <position position="1"/>
    </location>
</feature>
<reference evidence="2" key="1">
    <citation type="submission" date="2021-02" db="EMBL/GenBank/DDBJ databases">
        <authorList>
            <person name="Dougan E. K."/>
            <person name="Rhodes N."/>
            <person name="Thang M."/>
            <person name="Chan C."/>
        </authorList>
    </citation>
    <scope>NUCLEOTIDE SEQUENCE</scope>
</reference>
<dbReference type="Proteomes" id="UP000654075">
    <property type="component" value="Unassembled WGS sequence"/>
</dbReference>
<proteinExistence type="predicted"/>
<sequence>ESAPPKTLRAEHLFKLNEAVFNLSEEDAVDAPLAVKLFQAVEKIQISYNTGKYDNTDSNFFYDYLALLGTMQNQHFFTQKQTEKMLSWIKEVVDGSELTEESGGKSGKSLEVENEKLRKRLAKYEDLPTAIRGIDEDKPAKGKGKAKSASAPEPEAKGKGSKGKAEDEGKGKNKGKGKGKVVEEYYEPAPAKGGKAKSGKGKGKAAPEPEPQEAKGKGKGKSKGKGKDEYDEPPAKGKGKGKK</sequence>